<dbReference type="GO" id="GO:0003677">
    <property type="term" value="F:DNA binding"/>
    <property type="evidence" value="ECO:0007669"/>
    <property type="project" value="UniProtKB-KW"/>
</dbReference>
<keyword evidence="11" id="KW-1185">Reference proteome</keyword>
<dbReference type="SUPFAM" id="SSF54171">
    <property type="entry name" value="DNA-binding domain"/>
    <property type="match status" value="1"/>
</dbReference>
<proteinExistence type="inferred from homology"/>
<dbReference type="EMBL" id="JAIWQS010000004">
    <property type="protein sequence ID" value="KAJ8768014.1"/>
    <property type="molecule type" value="Genomic_DNA"/>
</dbReference>
<dbReference type="Proteomes" id="UP001159364">
    <property type="component" value="Linkage Group LG04"/>
</dbReference>
<protein>
    <submittedName>
        <fullName evidence="10">Uncharacterized protein</fullName>
    </submittedName>
</protein>
<keyword evidence="4" id="KW-0805">Transcription regulation</keyword>
<evidence type="ECO:0000256" key="7">
    <source>
        <dbReference type="ARBA" id="ARBA00023242"/>
    </source>
</evidence>
<dbReference type="Pfam" id="PF02362">
    <property type="entry name" value="B3"/>
    <property type="match status" value="1"/>
</dbReference>
<dbReference type="CDD" id="cd10017">
    <property type="entry name" value="B3_DNA"/>
    <property type="match status" value="1"/>
</dbReference>
<dbReference type="FunFam" id="3.30.730.10:FF:000008">
    <property type="entry name" value="AP2 domain-containing protein RAP2.8"/>
    <property type="match status" value="1"/>
</dbReference>
<dbReference type="CDD" id="cd00018">
    <property type="entry name" value="AP2"/>
    <property type="match status" value="1"/>
</dbReference>
<keyword evidence="5" id="KW-0238">DNA-binding</keyword>
<dbReference type="GO" id="GO:0003700">
    <property type="term" value="F:DNA-binding transcription factor activity"/>
    <property type="evidence" value="ECO:0007669"/>
    <property type="project" value="InterPro"/>
</dbReference>
<dbReference type="InterPro" id="IPR036955">
    <property type="entry name" value="AP2/ERF_dom_sf"/>
</dbReference>
<evidence type="ECO:0000256" key="4">
    <source>
        <dbReference type="ARBA" id="ARBA00023015"/>
    </source>
</evidence>
<accession>A0AAV8TQ22</accession>
<name>A0AAV8TQ22_9ROSI</name>
<dbReference type="PROSITE" id="PS50863">
    <property type="entry name" value="B3"/>
    <property type="match status" value="1"/>
</dbReference>
<comment type="caution">
    <text evidence="10">The sequence shown here is derived from an EMBL/GenBank/DDBJ whole genome shotgun (WGS) entry which is preliminary data.</text>
</comment>
<feature type="domain" description="AP2/ERF" evidence="9">
    <location>
        <begin position="38"/>
        <end position="93"/>
    </location>
</feature>
<reference evidence="10 11" key="1">
    <citation type="submission" date="2021-09" db="EMBL/GenBank/DDBJ databases">
        <title>Genomic insights and catalytic innovation underlie evolution of tropane alkaloids biosynthesis.</title>
        <authorList>
            <person name="Wang Y.-J."/>
            <person name="Tian T."/>
            <person name="Huang J.-P."/>
            <person name="Huang S.-X."/>
        </authorList>
    </citation>
    <scope>NUCLEOTIDE SEQUENCE [LARGE SCALE GENOMIC DNA]</scope>
    <source>
        <strain evidence="10">KIB-2018</strain>
        <tissue evidence="10">Leaf</tissue>
    </source>
</reference>
<keyword evidence="7" id="KW-0539">Nucleus</keyword>
<dbReference type="InterPro" id="IPR015300">
    <property type="entry name" value="DNA-bd_pseudobarrel_sf"/>
</dbReference>
<evidence type="ECO:0000259" key="9">
    <source>
        <dbReference type="PROSITE" id="PS51032"/>
    </source>
</evidence>
<evidence type="ECO:0000256" key="5">
    <source>
        <dbReference type="ARBA" id="ARBA00023125"/>
    </source>
</evidence>
<dbReference type="InterPro" id="IPR003340">
    <property type="entry name" value="B3_DNA-bd"/>
</dbReference>
<dbReference type="InterPro" id="IPR001471">
    <property type="entry name" value="AP2/ERF_dom"/>
</dbReference>
<dbReference type="Gene3D" id="2.40.330.10">
    <property type="entry name" value="DNA-binding pseudobarrel domain"/>
    <property type="match status" value="1"/>
</dbReference>
<keyword evidence="3" id="KW-0936">Ethylene signaling pathway</keyword>
<evidence type="ECO:0000256" key="1">
    <source>
        <dbReference type="ARBA" id="ARBA00004123"/>
    </source>
</evidence>
<gene>
    <name evidence="10" type="ORF">K2173_020954</name>
</gene>
<dbReference type="PANTHER" id="PTHR31140:SF58">
    <property type="entry name" value="DNA-BINDING PROTEIN RAV1"/>
    <property type="match status" value="1"/>
</dbReference>
<dbReference type="Gene3D" id="3.30.730.10">
    <property type="entry name" value="AP2/ERF domain"/>
    <property type="match status" value="1"/>
</dbReference>
<dbReference type="PANTHER" id="PTHR31140">
    <property type="entry name" value="B3 DOMAIN-CONTAINING TRANSCRIPTION FACTOR ABI3"/>
    <property type="match status" value="1"/>
</dbReference>
<evidence type="ECO:0000313" key="11">
    <source>
        <dbReference type="Proteomes" id="UP001159364"/>
    </source>
</evidence>
<evidence type="ECO:0000259" key="8">
    <source>
        <dbReference type="PROSITE" id="PS50863"/>
    </source>
</evidence>
<dbReference type="GO" id="GO:0009873">
    <property type="term" value="P:ethylene-activated signaling pathway"/>
    <property type="evidence" value="ECO:0007669"/>
    <property type="project" value="UniProtKB-KW"/>
</dbReference>
<keyword evidence="6" id="KW-0804">Transcription</keyword>
<dbReference type="GO" id="GO:0005634">
    <property type="term" value="C:nucleus"/>
    <property type="evidence" value="ECO:0007669"/>
    <property type="project" value="UniProtKB-SubCell"/>
</dbReference>
<dbReference type="AlphaFoldDB" id="A0AAV8TQ22"/>
<evidence type="ECO:0000256" key="2">
    <source>
        <dbReference type="ARBA" id="ARBA00009089"/>
    </source>
</evidence>
<comment type="similarity">
    <text evidence="2">Belongs to the AP2/ERF transcription factor family. RAV subfamily.</text>
</comment>
<dbReference type="SMART" id="SM01019">
    <property type="entry name" value="B3"/>
    <property type="match status" value="1"/>
</dbReference>
<comment type="subcellular location">
    <subcellularLocation>
        <location evidence="1">Nucleus</location>
    </subcellularLocation>
</comment>
<dbReference type="InterPro" id="IPR016177">
    <property type="entry name" value="DNA-bd_dom_sf"/>
</dbReference>
<feature type="domain" description="TF-B3" evidence="8">
    <location>
        <begin position="162"/>
        <end position="272"/>
    </location>
</feature>
<organism evidence="10 11">
    <name type="scientific">Erythroxylum novogranatense</name>
    <dbReference type="NCBI Taxonomy" id="1862640"/>
    <lineage>
        <taxon>Eukaryota</taxon>
        <taxon>Viridiplantae</taxon>
        <taxon>Streptophyta</taxon>
        <taxon>Embryophyta</taxon>
        <taxon>Tracheophyta</taxon>
        <taxon>Spermatophyta</taxon>
        <taxon>Magnoliopsida</taxon>
        <taxon>eudicotyledons</taxon>
        <taxon>Gunneridae</taxon>
        <taxon>Pentapetalae</taxon>
        <taxon>rosids</taxon>
        <taxon>fabids</taxon>
        <taxon>Malpighiales</taxon>
        <taxon>Erythroxylaceae</taxon>
        <taxon>Erythroxylum</taxon>
    </lineage>
</organism>
<dbReference type="SUPFAM" id="SSF101936">
    <property type="entry name" value="DNA-binding pseudobarrel domain"/>
    <property type="match status" value="1"/>
</dbReference>
<dbReference type="SMART" id="SM00380">
    <property type="entry name" value="AP2"/>
    <property type="match status" value="1"/>
</dbReference>
<evidence type="ECO:0000256" key="3">
    <source>
        <dbReference type="ARBA" id="ARBA00022745"/>
    </source>
</evidence>
<evidence type="ECO:0000313" key="10">
    <source>
        <dbReference type="EMBL" id="KAJ8768014.1"/>
    </source>
</evidence>
<dbReference type="PROSITE" id="PS51032">
    <property type="entry name" value="AP2_ERF"/>
    <property type="match status" value="1"/>
</dbReference>
<evidence type="ECO:0000256" key="6">
    <source>
        <dbReference type="ARBA" id="ARBA00023163"/>
    </source>
</evidence>
<dbReference type="InterPro" id="IPR044800">
    <property type="entry name" value="LEC2-like"/>
</dbReference>
<sequence length="338" mass="38507">MISNGERSVIEEVADSSSSSSCQSSNAPSYCGNVSTFRFKGVVPQQNGHWGSQIYANHQRIWLGTFKSEKEAALAYDSAALKLRSCVVHRNFPFTGITAVERNFQSHYSTESVLNMIKDGTYASRFSDFMKTTQPDTDANEFGHNIVESQKTDGDFILKQLFDKELKPSDVGRLNRLVIPKKHAVKFFPSLPGSISESSSAGKSDDTELEFYDTSMKRWKFRYCYWRSSQSYVFTRGWGRYAREKQLKPKDVIIFYLCRDSNPFFMIDVKSSNLEAKNKHFSTRNVGLQLQIGQGNVHIPVPDDQATHYKTEETFEAQHATQYYGSRKGFKLFGVQII</sequence>